<evidence type="ECO:0000256" key="2">
    <source>
        <dbReference type="ARBA" id="ARBA00022559"/>
    </source>
</evidence>
<accession>A0A1J7IP16</accession>
<gene>
    <name evidence="10" type="ORF">CONLIGDRAFT_682127</name>
</gene>
<dbReference type="Proteomes" id="UP000182658">
    <property type="component" value="Unassembled WGS sequence"/>
</dbReference>
<sequence length="257" mass="28060">MRLTLSFSTCLLSLAAASPAGSLAREPKGHEWIPKLPGQSRSPCPGLNVMANHGYLPRSGKNIDLAAVRYGVANAYNYAPTTFDSAFQMAVDFNLTTTGNASTFNLADLAAHDKVEFDGSLSRNDHYFGDDNSFNPFIWATVAKRLGLYDIQRSQKDKYVTVEVAAKARAARVKDAKRVNPEFNASANEVTGSPGTTALYLVTLWDEKADAAPKSWIKSFFEQERIPYLEGYASSLGTQKTNLTIGAMFQRVSAVEV</sequence>
<evidence type="ECO:0000256" key="5">
    <source>
        <dbReference type="ARBA" id="ARBA00023002"/>
    </source>
</evidence>
<evidence type="ECO:0000313" key="10">
    <source>
        <dbReference type="EMBL" id="OIW29222.1"/>
    </source>
</evidence>
<feature type="chain" id="PRO_5012385376" evidence="8">
    <location>
        <begin position="25"/>
        <end position="257"/>
    </location>
</feature>
<keyword evidence="4" id="KW-0479">Metal-binding</keyword>
<name>A0A1J7IP16_9PEZI</name>
<comment type="similarity">
    <text evidence="7">Belongs to the chloroperoxidase family.</text>
</comment>
<reference evidence="10 11" key="1">
    <citation type="submission" date="2016-10" db="EMBL/GenBank/DDBJ databases">
        <title>Draft genome sequence of Coniochaeta ligniaria NRRL30616, a lignocellulolytic fungus for bioabatement of inhibitors in plant biomass hydrolysates.</title>
        <authorList>
            <consortium name="DOE Joint Genome Institute"/>
            <person name="Jimenez D.J."/>
            <person name="Hector R.E."/>
            <person name="Riley R."/>
            <person name="Sun H."/>
            <person name="Grigoriev I.V."/>
            <person name="Van Elsas J.D."/>
            <person name="Nichols N.N."/>
        </authorList>
    </citation>
    <scope>NUCLEOTIDE SEQUENCE [LARGE SCALE GENOMIC DNA]</scope>
    <source>
        <strain evidence="10 11">NRRL 30616</strain>
    </source>
</reference>
<dbReference type="GO" id="GO:0004601">
    <property type="term" value="F:peroxidase activity"/>
    <property type="evidence" value="ECO:0007669"/>
    <property type="project" value="UniProtKB-KW"/>
</dbReference>
<dbReference type="PANTHER" id="PTHR33577:SF19">
    <property type="entry name" value="HEME HALOPEROXIDASE FAMILY PROFILE DOMAIN-CONTAINING PROTEIN-RELATED"/>
    <property type="match status" value="1"/>
</dbReference>
<dbReference type="STRING" id="1408157.A0A1J7IP16"/>
<keyword evidence="8" id="KW-0732">Signal</keyword>
<feature type="signal peptide" evidence="8">
    <location>
        <begin position="1"/>
        <end position="24"/>
    </location>
</feature>
<dbReference type="OrthoDB" id="407298at2759"/>
<dbReference type="PROSITE" id="PS51405">
    <property type="entry name" value="HEME_HALOPEROXIDASE"/>
    <property type="match status" value="1"/>
</dbReference>
<keyword evidence="6" id="KW-0408">Iron</keyword>
<protein>
    <submittedName>
        <fullName evidence="10">Cloroperoxidase</fullName>
    </submittedName>
</protein>
<keyword evidence="11" id="KW-1185">Reference proteome</keyword>
<dbReference type="SUPFAM" id="SSF47571">
    <property type="entry name" value="Cloroperoxidase"/>
    <property type="match status" value="1"/>
</dbReference>
<dbReference type="EMBL" id="KV875098">
    <property type="protein sequence ID" value="OIW29222.1"/>
    <property type="molecule type" value="Genomic_DNA"/>
</dbReference>
<dbReference type="Gene3D" id="1.10.489.10">
    <property type="entry name" value="Chloroperoxidase-like"/>
    <property type="match status" value="1"/>
</dbReference>
<keyword evidence="3" id="KW-0349">Heme</keyword>
<evidence type="ECO:0000313" key="11">
    <source>
        <dbReference type="Proteomes" id="UP000182658"/>
    </source>
</evidence>
<dbReference type="GO" id="GO:0046872">
    <property type="term" value="F:metal ion binding"/>
    <property type="evidence" value="ECO:0007669"/>
    <property type="project" value="UniProtKB-KW"/>
</dbReference>
<evidence type="ECO:0000256" key="4">
    <source>
        <dbReference type="ARBA" id="ARBA00022723"/>
    </source>
</evidence>
<keyword evidence="2 10" id="KW-0575">Peroxidase</keyword>
<dbReference type="PANTHER" id="PTHR33577">
    <property type="entry name" value="STERIGMATOCYSTIN BIOSYNTHESIS PEROXIDASE STCC-RELATED"/>
    <property type="match status" value="1"/>
</dbReference>
<dbReference type="InterPro" id="IPR036851">
    <property type="entry name" value="Chloroperoxidase-like_sf"/>
</dbReference>
<dbReference type="Pfam" id="PF01328">
    <property type="entry name" value="Peroxidase_2"/>
    <property type="match status" value="1"/>
</dbReference>
<dbReference type="InterPro" id="IPR000028">
    <property type="entry name" value="Chloroperoxidase"/>
</dbReference>
<organism evidence="10 11">
    <name type="scientific">Coniochaeta ligniaria NRRL 30616</name>
    <dbReference type="NCBI Taxonomy" id="1408157"/>
    <lineage>
        <taxon>Eukaryota</taxon>
        <taxon>Fungi</taxon>
        <taxon>Dikarya</taxon>
        <taxon>Ascomycota</taxon>
        <taxon>Pezizomycotina</taxon>
        <taxon>Sordariomycetes</taxon>
        <taxon>Sordariomycetidae</taxon>
        <taxon>Coniochaetales</taxon>
        <taxon>Coniochaetaceae</taxon>
        <taxon>Coniochaeta</taxon>
    </lineage>
</organism>
<dbReference type="AlphaFoldDB" id="A0A1J7IP16"/>
<evidence type="ECO:0000256" key="6">
    <source>
        <dbReference type="ARBA" id="ARBA00023004"/>
    </source>
</evidence>
<evidence type="ECO:0000256" key="7">
    <source>
        <dbReference type="ARBA" id="ARBA00025795"/>
    </source>
</evidence>
<feature type="domain" description="Heme haloperoxidase family profile" evidence="9">
    <location>
        <begin position="28"/>
        <end position="247"/>
    </location>
</feature>
<evidence type="ECO:0000259" key="9">
    <source>
        <dbReference type="PROSITE" id="PS51405"/>
    </source>
</evidence>
<evidence type="ECO:0000256" key="1">
    <source>
        <dbReference type="ARBA" id="ARBA00001970"/>
    </source>
</evidence>
<keyword evidence="5" id="KW-0560">Oxidoreductase</keyword>
<evidence type="ECO:0000256" key="3">
    <source>
        <dbReference type="ARBA" id="ARBA00022617"/>
    </source>
</evidence>
<evidence type="ECO:0000256" key="8">
    <source>
        <dbReference type="SAM" id="SignalP"/>
    </source>
</evidence>
<comment type="cofactor">
    <cofactor evidence="1">
        <name>heme b</name>
        <dbReference type="ChEBI" id="CHEBI:60344"/>
    </cofactor>
</comment>
<dbReference type="InParanoid" id="A0A1J7IP16"/>
<proteinExistence type="inferred from homology"/>